<feature type="binding site" evidence="6">
    <location>
        <position position="169"/>
    </location>
    <ligand>
        <name>a divalent metal cation</name>
        <dbReference type="ChEBI" id="CHEBI:60240"/>
        <label>2</label>
        <note>catalytic</note>
    </ligand>
</feature>
<dbReference type="GO" id="GO:0004239">
    <property type="term" value="F:initiator methionyl aminopeptidase activity"/>
    <property type="evidence" value="ECO:0007669"/>
    <property type="project" value="UniProtKB-UniRule"/>
</dbReference>
<evidence type="ECO:0000256" key="1">
    <source>
        <dbReference type="ARBA" id="ARBA00002521"/>
    </source>
</evidence>
<evidence type="ECO:0000256" key="4">
    <source>
        <dbReference type="ARBA" id="ARBA00022723"/>
    </source>
</evidence>
<dbReference type="InterPro" id="IPR000994">
    <property type="entry name" value="Pept_M24"/>
</dbReference>
<comment type="cofactor">
    <cofactor evidence="6">
        <name>Co(2+)</name>
        <dbReference type="ChEBI" id="CHEBI:48828"/>
    </cofactor>
    <cofactor evidence="6">
        <name>Zn(2+)</name>
        <dbReference type="ChEBI" id="CHEBI:29105"/>
    </cofactor>
    <cofactor evidence="6">
        <name>Mn(2+)</name>
        <dbReference type="ChEBI" id="CHEBI:29035"/>
    </cofactor>
    <cofactor evidence="6">
        <name>Fe(2+)</name>
        <dbReference type="ChEBI" id="CHEBI:29033"/>
    </cofactor>
    <text evidence="6">Binds 2 divalent metal cations per subunit. Has a high-affinity and a low affinity metal-binding site. The true nature of the physiological cofactor is under debate. The enzyme is active with cobalt, zinc, manganese or divalent iron ions. Most likely, methionine aminopeptidases function as mononuclear Fe(2+)-metalloproteases under physiological conditions, and the catalytically relevant metal-binding site has been assigned to the histidine-containing high-affinity site.</text>
</comment>
<dbReference type="InterPro" id="IPR036005">
    <property type="entry name" value="Creatinase/aminopeptidase-like"/>
</dbReference>
<feature type="binding site" evidence="6">
    <location>
        <position position="176"/>
    </location>
    <ligand>
        <name>substrate</name>
    </ligand>
</feature>
<keyword evidence="4 6" id="KW-0479">Metal-binding</keyword>
<dbReference type="NCBIfam" id="TIGR00500">
    <property type="entry name" value="met_pdase_I"/>
    <property type="match status" value="1"/>
</dbReference>
<keyword evidence="5 6" id="KW-0378">Hydrolase</keyword>
<sequence>MIIYRSPKEIEKIRKSCELVAKTVKHLLPMVESGVSTADLDRAAEAYIRRGGGKPAFKGYRGFPATLCTSINAEVVHGIPSKTRKLKDGDIIGIDCGAIVDGYYGDHAMTIAVGTISAAGKKLLDMTREALEVGIAQAKVGNRLSDISHAIQAYGESHGYGVVKAFVGHGIGTALHEEPQVPNFGPPGRGPRLREGMVLALEPMLNVGTSDVSILSDNWTIVTADGELSAHFEHTVAVSENGGIVLSQL</sequence>
<evidence type="ECO:0000256" key="6">
    <source>
        <dbReference type="HAMAP-Rule" id="MF_01974"/>
    </source>
</evidence>
<comment type="catalytic activity">
    <reaction evidence="6 7">
        <text>Release of N-terminal amino acids, preferentially methionine, from peptides and arylamides.</text>
        <dbReference type="EC" id="3.4.11.18"/>
    </reaction>
</comment>
<dbReference type="GO" id="GO:0005829">
    <property type="term" value="C:cytosol"/>
    <property type="evidence" value="ECO:0007669"/>
    <property type="project" value="TreeGrafter"/>
</dbReference>
<dbReference type="InterPro" id="IPR002467">
    <property type="entry name" value="Pept_M24A_MAP1"/>
</dbReference>
<dbReference type="EMBL" id="AZHX01002056">
    <property type="protein sequence ID" value="ETW97470.1"/>
    <property type="molecule type" value="Genomic_DNA"/>
</dbReference>
<feature type="binding site" evidence="6">
    <location>
        <position position="106"/>
    </location>
    <ligand>
        <name>a divalent metal cation</name>
        <dbReference type="ChEBI" id="CHEBI:60240"/>
        <label>2</label>
        <note>catalytic</note>
    </ligand>
</feature>
<dbReference type="PRINTS" id="PR00599">
    <property type="entry name" value="MAPEPTIDASE"/>
</dbReference>
<feature type="binding site" evidence="6">
    <location>
        <position position="233"/>
    </location>
    <ligand>
        <name>a divalent metal cation</name>
        <dbReference type="ChEBI" id="CHEBI:60240"/>
        <label>1</label>
    </ligand>
</feature>
<evidence type="ECO:0000256" key="5">
    <source>
        <dbReference type="ARBA" id="ARBA00022801"/>
    </source>
</evidence>
<dbReference type="HOGENOM" id="CLU_015857_0_1_7"/>
<dbReference type="PROSITE" id="PS00680">
    <property type="entry name" value="MAP_1"/>
    <property type="match status" value="1"/>
</dbReference>
<feature type="binding site" evidence="6">
    <location>
        <position position="95"/>
    </location>
    <ligand>
        <name>a divalent metal cation</name>
        <dbReference type="ChEBI" id="CHEBI:60240"/>
        <label>1</label>
    </ligand>
</feature>
<accession>W4LID3</accession>
<dbReference type="PANTHER" id="PTHR43330:SF27">
    <property type="entry name" value="METHIONINE AMINOPEPTIDASE"/>
    <property type="match status" value="1"/>
</dbReference>
<name>W4LID3_9BACT</name>
<dbReference type="GO" id="GO:0006508">
    <property type="term" value="P:proteolysis"/>
    <property type="evidence" value="ECO:0007669"/>
    <property type="project" value="UniProtKB-KW"/>
</dbReference>
<feature type="binding site" evidence="6">
    <location>
        <position position="233"/>
    </location>
    <ligand>
        <name>a divalent metal cation</name>
        <dbReference type="ChEBI" id="CHEBI:60240"/>
        <label>2</label>
        <note>catalytic</note>
    </ligand>
</feature>
<dbReference type="GO" id="GO:0070006">
    <property type="term" value="F:metalloaminopeptidase activity"/>
    <property type="evidence" value="ECO:0007669"/>
    <property type="project" value="UniProtKB-UniRule"/>
</dbReference>
<dbReference type="SUPFAM" id="SSF55920">
    <property type="entry name" value="Creatinase/aminopeptidase"/>
    <property type="match status" value="1"/>
</dbReference>
<dbReference type="Pfam" id="PF00557">
    <property type="entry name" value="Peptidase_M24"/>
    <property type="match status" value="1"/>
</dbReference>
<comment type="similarity">
    <text evidence="6">Belongs to the peptidase M24A family. Methionine aminopeptidase type 1 subfamily.</text>
</comment>
<evidence type="ECO:0000256" key="3">
    <source>
        <dbReference type="ARBA" id="ARBA00022670"/>
    </source>
</evidence>
<keyword evidence="3 6" id="KW-0645">Protease</keyword>
<organism evidence="9 10">
    <name type="scientific">Candidatus Entotheonella gemina</name>
    <dbReference type="NCBI Taxonomy" id="1429439"/>
    <lineage>
        <taxon>Bacteria</taxon>
        <taxon>Pseudomonadati</taxon>
        <taxon>Nitrospinota/Tectimicrobiota group</taxon>
        <taxon>Candidatus Tectimicrobiota</taxon>
        <taxon>Candidatus Entotheonellia</taxon>
        <taxon>Candidatus Entotheonellales</taxon>
        <taxon>Candidatus Entotheonellaceae</taxon>
        <taxon>Candidatus Entotheonella</taxon>
    </lineage>
</organism>
<feature type="binding site" evidence="6">
    <location>
        <position position="106"/>
    </location>
    <ligand>
        <name>a divalent metal cation</name>
        <dbReference type="ChEBI" id="CHEBI:60240"/>
        <label>1</label>
    </ligand>
</feature>
<comment type="caution">
    <text evidence="9">The sequence shown here is derived from an EMBL/GenBank/DDBJ whole genome shotgun (WGS) entry which is preliminary data.</text>
</comment>
<evidence type="ECO:0000313" key="10">
    <source>
        <dbReference type="Proteomes" id="UP000019140"/>
    </source>
</evidence>
<dbReference type="PANTHER" id="PTHR43330">
    <property type="entry name" value="METHIONINE AMINOPEPTIDASE"/>
    <property type="match status" value="1"/>
</dbReference>
<dbReference type="Gene3D" id="3.90.230.10">
    <property type="entry name" value="Creatinase/methionine aminopeptidase superfamily"/>
    <property type="match status" value="1"/>
</dbReference>
<keyword evidence="2 6" id="KW-0031">Aminopeptidase</keyword>
<gene>
    <name evidence="6" type="primary">map</name>
    <name evidence="9" type="ORF">ETSY2_44545</name>
</gene>
<comment type="function">
    <text evidence="1 6">Removes the N-terminal methionine from nascent proteins. The N-terminal methionine is often cleaved when the second residue in the primary sequence is small and uncharged (Met-Ala-, Cys, Gly, Pro, Ser, Thr, or Val). Requires deformylation of the N(alpha)-formylated initiator methionine before it can be hydrolyzed.</text>
</comment>
<dbReference type="InterPro" id="IPR001714">
    <property type="entry name" value="Pept_M24_MAP"/>
</dbReference>
<evidence type="ECO:0000313" key="9">
    <source>
        <dbReference type="EMBL" id="ETW97470.1"/>
    </source>
</evidence>
<dbReference type="AlphaFoldDB" id="W4LID3"/>
<dbReference type="CDD" id="cd01086">
    <property type="entry name" value="MetAP1"/>
    <property type="match status" value="1"/>
</dbReference>
<reference evidence="9 10" key="1">
    <citation type="journal article" date="2014" name="Nature">
        <title>An environmental bacterial taxon with a large and distinct metabolic repertoire.</title>
        <authorList>
            <person name="Wilson M.C."/>
            <person name="Mori T."/>
            <person name="Ruckert C."/>
            <person name="Uria A.R."/>
            <person name="Helf M.J."/>
            <person name="Takada K."/>
            <person name="Gernert C."/>
            <person name="Steffens U.A."/>
            <person name="Heycke N."/>
            <person name="Schmitt S."/>
            <person name="Rinke C."/>
            <person name="Helfrich E.J."/>
            <person name="Brachmann A.O."/>
            <person name="Gurgui C."/>
            <person name="Wakimoto T."/>
            <person name="Kracht M."/>
            <person name="Crusemann M."/>
            <person name="Hentschel U."/>
            <person name="Abe I."/>
            <person name="Matsunaga S."/>
            <person name="Kalinowski J."/>
            <person name="Takeyama H."/>
            <person name="Piel J."/>
        </authorList>
    </citation>
    <scope>NUCLEOTIDE SEQUENCE [LARGE SCALE GENOMIC DNA]</scope>
    <source>
        <strain evidence="10">TSY2</strain>
    </source>
</reference>
<keyword evidence="10" id="KW-1185">Reference proteome</keyword>
<feature type="binding site" evidence="6">
    <location>
        <position position="202"/>
    </location>
    <ligand>
        <name>a divalent metal cation</name>
        <dbReference type="ChEBI" id="CHEBI:60240"/>
        <label>2</label>
        <note>catalytic</note>
    </ligand>
</feature>
<evidence type="ECO:0000256" key="7">
    <source>
        <dbReference type="RuleBase" id="RU003653"/>
    </source>
</evidence>
<protein>
    <recommendedName>
        <fullName evidence="6 7">Methionine aminopeptidase</fullName>
        <shortName evidence="6">MAP</shortName>
        <shortName evidence="6">MetAP</shortName>
        <ecNumber evidence="6 7">3.4.11.18</ecNumber>
    </recommendedName>
    <alternativeName>
        <fullName evidence="6">Peptidase M</fullName>
    </alternativeName>
</protein>
<evidence type="ECO:0000259" key="8">
    <source>
        <dbReference type="Pfam" id="PF00557"/>
    </source>
</evidence>
<dbReference type="PATRIC" id="fig|1429439.4.peg.7422"/>
<comment type="subunit">
    <text evidence="6">Monomer.</text>
</comment>
<feature type="binding site" evidence="6">
    <location>
        <position position="77"/>
    </location>
    <ligand>
        <name>substrate</name>
    </ligand>
</feature>
<dbReference type="HAMAP" id="MF_01974">
    <property type="entry name" value="MetAP_1"/>
    <property type="match status" value="1"/>
</dbReference>
<dbReference type="GO" id="GO:0046872">
    <property type="term" value="F:metal ion binding"/>
    <property type="evidence" value="ECO:0007669"/>
    <property type="project" value="UniProtKB-UniRule"/>
</dbReference>
<proteinExistence type="inferred from homology"/>
<dbReference type="EC" id="3.4.11.18" evidence="6 7"/>
<feature type="domain" description="Peptidase M24" evidence="8">
    <location>
        <begin position="11"/>
        <end position="240"/>
    </location>
</feature>
<dbReference type="Proteomes" id="UP000019140">
    <property type="component" value="Unassembled WGS sequence"/>
</dbReference>
<evidence type="ECO:0000256" key="2">
    <source>
        <dbReference type="ARBA" id="ARBA00022438"/>
    </source>
</evidence>